<dbReference type="Proteomes" id="UP000231057">
    <property type="component" value="Chromosome"/>
</dbReference>
<dbReference type="KEGG" id="slw:BRW62_04555"/>
<protein>
    <recommendedName>
        <fullName evidence="1">BsaWI restriction endonuclease type 2 domain-containing protein</fullName>
    </recommendedName>
</protein>
<dbReference type="EMBL" id="CP018092">
    <property type="protein sequence ID" value="ATS18136.1"/>
    <property type="molecule type" value="Genomic_DNA"/>
</dbReference>
<organism evidence="2 3">
    <name type="scientific">Parathermosynechococcus lividus PCC 6715</name>
    <dbReference type="NCBI Taxonomy" id="1917166"/>
    <lineage>
        <taxon>Bacteria</taxon>
        <taxon>Bacillati</taxon>
        <taxon>Cyanobacteriota</taxon>
        <taxon>Cyanophyceae</taxon>
        <taxon>Acaryochloridales</taxon>
        <taxon>Thermosynechococcaceae</taxon>
        <taxon>Parathermosynechococcus</taxon>
    </lineage>
</organism>
<evidence type="ECO:0000313" key="2">
    <source>
        <dbReference type="EMBL" id="ATS18136.1"/>
    </source>
</evidence>
<feature type="domain" description="BsaWI restriction endonuclease type 2" evidence="1">
    <location>
        <begin position="118"/>
        <end position="177"/>
    </location>
</feature>
<keyword evidence="3" id="KW-1185">Reference proteome</keyword>
<dbReference type="Pfam" id="PF18643">
    <property type="entry name" value="RE_BsaWI"/>
    <property type="match status" value="1"/>
</dbReference>
<dbReference type="OrthoDB" id="564953at2"/>
<reference evidence="3" key="2">
    <citation type="journal article" date="2022" name="Front. Microbiol.">
        <title>Comparative Genomic Analysis Revealed Distinct Molecular Components and Organization of CO2-Concentrating Mechanism in Thermophilic Cyanobacteria.</title>
        <authorList>
            <person name="Tang J."/>
            <person name="Zhou H."/>
            <person name="Yao D."/>
            <person name="Riaz S."/>
            <person name="You D."/>
            <person name="Klepacz-Smolka A."/>
            <person name="Daroch M."/>
        </authorList>
    </citation>
    <scope>NUCLEOTIDE SEQUENCE [LARGE SCALE GENOMIC DNA]</scope>
    <source>
        <strain evidence="3">PCC 6715</strain>
    </source>
</reference>
<proteinExistence type="predicted"/>
<sequence>MINLNSRERKVLTEISSTYYMKPIIKRINSQIKSNSNIKLNWLNVFDYLYEILKDSRSDVEKLLDNRLDKNIIKNKDQARRSIVGNAFSKSIIYIFLINKVHENIPNKIYITSQVSVIPDFDKLTRIKIQDEFQKPDMDIVIYSEDNYQDYILISLKTSLRERAAQTYKWKLLIDIALYSPELRERYGISYSSSKVPIICFATTNFYNEINNPQQRGILKFFDRVFIARQIDHDNQSSIYPLSNLVTFAIENLMNYLQLSLF</sequence>
<reference evidence="2 3" key="1">
    <citation type="submission" date="2016-11" db="EMBL/GenBank/DDBJ databases">
        <title>Complete genome sequence of thermophilic cyanobacteria strain Synechococcus sp. PCC6715.</title>
        <authorList>
            <person name="Tang J."/>
            <person name="Daroch M."/>
            <person name="Liang Y."/>
            <person name="Jiang D."/>
            <person name="Shah M."/>
        </authorList>
    </citation>
    <scope>NUCLEOTIDE SEQUENCE [LARGE SCALE GENOMIC DNA]</scope>
    <source>
        <strain evidence="2 3">PCC 6715</strain>
    </source>
</reference>
<accession>A0A2D2Q0X6</accession>
<dbReference type="AlphaFoldDB" id="A0A2D2Q0X6"/>
<name>A0A2D2Q0X6_PARLV</name>
<evidence type="ECO:0000313" key="3">
    <source>
        <dbReference type="Proteomes" id="UP000231057"/>
    </source>
</evidence>
<gene>
    <name evidence="2" type="ORF">BRW62_04555</name>
</gene>
<dbReference type="RefSeq" id="WP_099798487.1">
    <property type="nucleotide sequence ID" value="NZ_CP018092.1"/>
</dbReference>
<evidence type="ECO:0000259" key="1">
    <source>
        <dbReference type="Pfam" id="PF18643"/>
    </source>
</evidence>
<dbReference type="InterPro" id="IPR041551">
    <property type="entry name" value="RE_BsaWI"/>
</dbReference>